<dbReference type="SUPFAM" id="SSF56112">
    <property type="entry name" value="Protein kinase-like (PK-like)"/>
    <property type="match status" value="1"/>
</dbReference>
<keyword evidence="9" id="KW-1185">Reference proteome</keyword>
<evidence type="ECO:0000259" key="7">
    <source>
        <dbReference type="PROSITE" id="PS50011"/>
    </source>
</evidence>
<accession>A0A5S9F0L3</accession>
<dbReference type="Proteomes" id="UP000326354">
    <property type="component" value="Chromosome"/>
</dbReference>
<evidence type="ECO:0000313" key="9">
    <source>
        <dbReference type="Proteomes" id="UP000326354"/>
    </source>
</evidence>
<dbReference type="InterPro" id="IPR008271">
    <property type="entry name" value="Ser/Thr_kinase_AS"/>
</dbReference>
<dbReference type="InterPro" id="IPR015943">
    <property type="entry name" value="WD40/YVTN_repeat-like_dom_sf"/>
</dbReference>
<dbReference type="SUPFAM" id="SSF50998">
    <property type="entry name" value="Quinoprotein alcohol dehydrogenase-like"/>
    <property type="match status" value="1"/>
</dbReference>
<dbReference type="PROSITE" id="PS00108">
    <property type="entry name" value="PROTEIN_KINASE_ST"/>
    <property type="match status" value="1"/>
</dbReference>
<name>A0A5S9F0L3_UABAM</name>
<dbReference type="InterPro" id="IPR017441">
    <property type="entry name" value="Protein_kinase_ATP_BS"/>
</dbReference>
<protein>
    <submittedName>
        <fullName evidence="8">Protein kinase</fullName>
    </submittedName>
</protein>
<keyword evidence="2 5" id="KW-0547">Nucleotide-binding</keyword>
<dbReference type="PANTHER" id="PTHR43289">
    <property type="entry name" value="MITOGEN-ACTIVATED PROTEIN KINASE KINASE KINASE 20-RELATED"/>
    <property type="match status" value="1"/>
</dbReference>
<dbReference type="SMART" id="SM00220">
    <property type="entry name" value="S_TKc"/>
    <property type="match status" value="1"/>
</dbReference>
<keyword evidence="3 8" id="KW-0418">Kinase</keyword>
<sequence>MHWYVKSNKDGRIFGPYTKEELADKITVENQHNFLFSQNKIQWYETLPQPQKQKMLGKYKILRELGRGGMGVVYHALDTSLQRECALKVLTGKRDDSAVERFFNEARAIAQINHPNIIKVHEIHTSPMHFFAMEYISGQTLIVYLSSRRFTVNEKLQLFMKICDAIALAHSHKILHRDLKPENILVRNNGSPVVLDFGIAKDSKTTSNLTKKGEIVGTPRYIAPEIVLEQPFDDRSDVYSLGVILYQMLTGRPPFDVDNFFSLVHALTSKEPLPPSQLNASIPKNSDLEILCLKALEKKPQKRIESAAYLQQEIEKIVKDLPISLRKPTTLEQMMRWYRGSGIVGRIFVMLIMAIAILSGITLFTFNSVQEALAAKQQALYKKKEANDTIIEIAEKVPQSVRVGQLQQALVNLQRAFVALDDSFAERTVEQNAVIYRRLTNILNFSVLTNLPRIENHDIIDLKRPLHVSASGRFVLACQNNYLYTWDIRQQQNISIANSQKIEIGKDARFLCSTKDDRFVVYCRDKKVFAYDQQQQRNISIASYTGKVMAVASDNSRFLTYNTNNKVWIYDLRLQKKVAYFTVNAISKIKISQDGLSVAVLGYQAFYLYSVKKKKCYTITDKNSFSYGCKFVFDQSRYLYIVTTFGLTIYDCVSYTKKYVANPYSSHFLKSDPIVVHDRLIFGTDRGGIITYFRENDFRPHRFVKFPVYLREEVHGLYPAKNFVCVAKGAVLQIRNILSLDTTFSTPYDGGIVSLHQLSNEYVLRVMSQTKYTSYKFVAQTLSCGPEFSETLRRLYYASDELKQMMRKIELAQRTNTVFLPHQLGYLGWVNGKFVLQYNLKKGMPHSFGYDGDSRMVVTYDDFKIDLVNTKDLSIEKSMLLSLNKSQLEGEPRQTCFLDRETIFTTTTHREMCRYHIASDVYEKFMEKIHAKSIFCQRVDDAVFVGTKHGFCVVDLQQRSVKNKFLYEDPTLTTFSVANNGSIFASGGGDRVTLWKNYKNPQQKASFRVPGSVNNICFSPNNEYLAIFTSDSLFIYDVELKQLLEAYIGYFKSTVSNVSKDWNHIYFPIGMGDVIVFNQGYFFDYEQQQQKIMGYDIVNEKYNAKALVEVMQQIRRKLRK</sequence>
<dbReference type="GO" id="GO:0004674">
    <property type="term" value="F:protein serine/threonine kinase activity"/>
    <property type="evidence" value="ECO:0007669"/>
    <property type="project" value="TreeGrafter"/>
</dbReference>
<dbReference type="PANTHER" id="PTHR43289:SF6">
    <property type="entry name" value="SERINE_THREONINE-PROTEIN KINASE NEKL-3"/>
    <property type="match status" value="1"/>
</dbReference>
<proteinExistence type="predicted"/>
<dbReference type="PROSITE" id="PS00107">
    <property type="entry name" value="PROTEIN_KINASE_ATP"/>
    <property type="match status" value="1"/>
</dbReference>
<dbReference type="SMART" id="SM00320">
    <property type="entry name" value="WD40"/>
    <property type="match status" value="3"/>
</dbReference>
<keyword evidence="6" id="KW-0472">Membrane</keyword>
<dbReference type="KEGG" id="uam:UABAM_00066"/>
<reference evidence="8 9" key="1">
    <citation type="submission" date="2019-08" db="EMBL/GenBank/DDBJ databases">
        <title>Complete genome sequence of Candidatus Uab amorphum.</title>
        <authorList>
            <person name="Shiratori T."/>
            <person name="Suzuki S."/>
            <person name="Kakizawa Y."/>
            <person name="Ishida K."/>
        </authorList>
    </citation>
    <scope>NUCLEOTIDE SEQUENCE [LARGE SCALE GENOMIC DNA]</scope>
    <source>
        <strain evidence="8 9">SRT547</strain>
    </source>
</reference>
<keyword evidence="6" id="KW-1133">Transmembrane helix</keyword>
<feature type="transmembrane region" description="Helical" evidence="6">
    <location>
        <begin position="343"/>
        <end position="366"/>
    </location>
</feature>
<dbReference type="Gene3D" id="2.130.10.10">
    <property type="entry name" value="YVTN repeat-like/Quinoprotein amine dehydrogenase"/>
    <property type="match status" value="2"/>
</dbReference>
<evidence type="ECO:0000256" key="6">
    <source>
        <dbReference type="SAM" id="Phobius"/>
    </source>
</evidence>
<dbReference type="EMBL" id="AP019860">
    <property type="protein sequence ID" value="BBM81727.1"/>
    <property type="molecule type" value="Genomic_DNA"/>
</dbReference>
<dbReference type="InterPro" id="IPR001680">
    <property type="entry name" value="WD40_rpt"/>
</dbReference>
<dbReference type="InterPro" id="IPR000719">
    <property type="entry name" value="Prot_kinase_dom"/>
</dbReference>
<dbReference type="Pfam" id="PF00069">
    <property type="entry name" value="Pkinase"/>
    <property type="match status" value="1"/>
</dbReference>
<evidence type="ECO:0000256" key="3">
    <source>
        <dbReference type="ARBA" id="ARBA00022777"/>
    </source>
</evidence>
<dbReference type="RefSeq" id="WP_151965997.1">
    <property type="nucleotide sequence ID" value="NZ_AP019860.1"/>
</dbReference>
<keyword evidence="6" id="KW-0812">Transmembrane</keyword>
<feature type="binding site" evidence="5">
    <location>
        <position position="88"/>
    </location>
    <ligand>
        <name>ATP</name>
        <dbReference type="ChEBI" id="CHEBI:30616"/>
    </ligand>
</feature>
<dbReference type="Gene3D" id="3.30.200.20">
    <property type="entry name" value="Phosphorylase Kinase, domain 1"/>
    <property type="match status" value="1"/>
</dbReference>
<organism evidence="8 9">
    <name type="scientific">Uabimicrobium amorphum</name>
    <dbReference type="NCBI Taxonomy" id="2596890"/>
    <lineage>
        <taxon>Bacteria</taxon>
        <taxon>Pseudomonadati</taxon>
        <taxon>Planctomycetota</taxon>
        <taxon>Candidatus Uabimicrobiia</taxon>
        <taxon>Candidatus Uabimicrobiales</taxon>
        <taxon>Candidatus Uabimicrobiaceae</taxon>
        <taxon>Candidatus Uabimicrobium</taxon>
    </lineage>
</organism>
<dbReference type="InterPro" id="IPR011047">
    <property type="entry name" value="Quinoprotein_ADH-like_sf"/>
</dbReference>
<dbReference type="GO" id="GO:0005524">
    <property type="term" value="F:ATP binding"/>
    <property type="evidence" value="ECO:0007669"/>
    <property type="project" value="UniProtKB-UniRule"/>
</dbReference>
<evidence type="ECO:0000256" key="1">
    <source>
        <dbReference type="ARBA" id="ARBA00022679"/>
    </source>
</evidence>
<dbReference type="AlphaFoldDB" id="A0A5S9F0L3"/>
<evidence type="ECO:0000313" key="8">
    <source>
        <dbReference type="EMBL" id="BBM81727.1"/>
    </source>
</evidence>
<evidence type="ECO:0000256" key="4">
    <source>
        <dbReference type="ARBA" id="ARBA00022840"/>
    </source>
</evidence>
<keyword evidence="1" id="KW-0808">Transferase</keyword>
<dbReference type="CDD" id="cd14014">
    <property type="entry name" value="STKc_PknB_like"/>
    <property type="match status" value="1"/>
</dbReference>
<dbReference type="PROSITE" id="PS50011">
    <property type="entry name" value="PROTEIN_KINASE_DOM"/>
    <property type="match status" value="1"/>
</dbReference>
<evidence type="ECO:0000256" key="2">
    <source>
        <dbReference type="ARBA" id="ARBA00022741"/>
    </source>
</evidence>
<dbReference type="OrthoDB" id="9813021at2"/>
<keyword evidence="4 5" id="KW-0067">ATP-binding</keyword>
<dbReference type="InterPro" id="IPR011009">
    <property type="entry name" value="Kinase-like_dom_sf"/>
</dbReference>
<gene>
    <name evidence="8" type="ORF">UABAM_00066</name>
</gene>
<dbReference type="Gene3D" id="1.10.510.10">
    <property type="entry name" value="Transferase(Phosphotransferase) domain 1"/>
    <property type="match status" value="1"/>
</dbReference>
<feature type="domain" description="Protein kinase" evidence="7">
    <location>
        <begin position="59"/>
        <end position="318"/>
    </location>
</feature>
<evidence type="ECO:0000256" key="5">
    <source>
        <dbReference type="PROSITE-ProRule" id="PRU10141"/>
    </source>
</evidence>